<dbReference type="InterPro" id="IPR052343">
    <property type="entry name" value="Retrotransposon-Effector_Assoc"/>
</dbReference>
<evidence type="ECO:0000313" key="3">
    <source>
        <dbReference type="Proteomes" id="UP001454036"/>
    </source>
</evidence>
<dbReference type="AlphaFoldDB" id="A0AAV3RX50"/>
<name>A0AAV3RX50_LITER</name>
<comment type="caution">
    <text evidence="2">The sequence shown here is derived from an EMBL/GenBank/DDBJ whole genome shotgun (WGS) entry which is preliminary data.</text>
</comment>
<organism evidence="2 3">
    <name type="scientific">Lithospermum erythrorhizon</name>
    <name type="common">Purple gromwell</name>
    <name type="synonym">Lithospermum officinale var. erythrorhizon</name>
    <dbReference type="NCBI Taxonomy" id="34254"/>
    <lineage>
        <taxon>Eukaryota</taxon>
        <taxon>Viridiplantae</taxon>
        <taxon>Streptophyta</taxon>
        <taxon>Embryophyta</taxon>
        <taxon>Tracheophyta</taxon>
        <taxon>Spermatophyta</taxon>
        <taxon>Magnoliopsida</taxon>
        <taxon>eudicotyledons</taxon>
        <taxon>Gunneridae</taxon>
        <taxon>Pentapetalae</taxon>
        <taxon>asterids</taxon>
        <taxon>lamiids</taxon>
        <taxon>Boraginales</taxon>
        <taxon>Boraginaceae</taxon>
        <taxon>Boraginoideae</taxon>
        <taxon>Lithospermeae</taxon>
        <taxon>Lithospermum</taxon>
    </lineage>
</organism>
<gene>
    <name evidence="2" type="ORF">LIER_31729</name>
</gene>
<proteinExistence type="predicted"/>
<dbReference type="PANTHER" id="PTHR46890">
    <property type="entry name" value="NON-LTR RETROLELEMENT REVERSE TRANSCRIPTASE-LIKE PROTEIN-RELATED"/>
    <property type="match status" value="1"/>
</dbReference>
<accession>A0AAV3RX50</accession>
<evidence type="ECO:0000259" key="1">
    <source>
        <dbReference type="Pfam" id="PF00078"/>
    </source>
</evidence>
<keyword evidence="3" id="KW-1185">Reference proteome</keyword>
<dbReference type="Proteomes" id="UP001454036">
    <property type="component" value="Unassembled WGS sequence"/>
</dbReference>
<sequence length="132" mass="15075">MKDFRPIACCNTIYKCISTILANRLKQTLQGVIGLQQTAYVPGRSIADGIFIMQEMVCGYHKKTGKPRCALKVDITKAYDTIHWDFLWKVMEALSYPTSFINWIKVCVSTAWFSVVMNGSLHGFFKSRRGLR</sequence>
<reference evidence="2 3" key="1">
    <citation type="submission" date="2024-01" db="EMBL/GenBank/DDBJ databases">
        <title>The complete chloroplast genome sequence of Lithospermum erythrorhizon: insights into the phylogenetic relationship among Boraginaceae species and the maternal lineages of purple gromwells.</title>
        <authorList>
            <person name="Okada T."/>
            <person name="Watanabe K."/>
        </authorList>
    </citation>
    <scope>NUCLEOTIDE SEQUENCE [LARGE SCALE GENOMIC DNA]</scope>
</reference>
<evidence type="ECO:0000313" key="2">
    <source>
        <dbReference type="EMBL" id="GAA0184441.1"/>
    </source>
</evidence>
<dbReference type="CDD" id="cd01650">
    <property type="entry name" value="RT_nLTR_like"/>
    <property type="match status" value="1"/>
</dbReference>
<dbReference type="PANTHER" id="PTHR46890:SF48">
    <property type="entry name" value="RNA-DIRECTED DNA POLYMERASE"/>
    <property type="match status" value="1"/>
</dbReference>
<feature type="domain" description="Reverse transcriptase" evidence="1">
    <location>
        <begin position="2"/>
        <end position="130"/>
    </location>
</feature>
<dbReference type="Pfam" id="PF00078">
    <property type="entry name" value="RVT_1"/>
    <property type="match status" value="1"/>
</dbReference>
<dbReference type="SUPFAM" id="SSF56672">
    <property type="entry name" value="DNA/RNA polymerases"/>
    <property type="match status" value="1"/>
</dbReference>
<dbReference type="EMBL" id="BAABME010011896">
    <property type="protein sequence ID" value="GAA0184441.1"/>
    <property type="molecule type" value="Genomic_DNA"/>
</dbReference>
<dbReference type="InterPro" id="IPR000477">
    <property type="entry name" value="RT_dom"/>
</dbReference>
<protein>
    <recommendedName>
        <fullName evidence="1">Reverse transcriptase domain-containing protein</fullName>
    </recommendedName>
</protein>
<dbReference type="InterPro" id="IPR043502">
    <property type="entry name" value="DNA/RNA_pol_sf"/>
</dbReference>